<feature type="compositionally biased region" description="Low complexity" evidence="2">
    <location>
        <begin position="39"/>
        <end position="56"/>
    </location>
</feature>
<dbReference type="SUPFAM" id="SSF52540">
    <property type="entry name" value="P-loop containing nucleoside triphosphate hydrolases"/>
    <property type="match status" value="1"/>
</dbReference>
<dbReference type="AlphaFoldDB" id="A0A8J4UR23"/>
<evidence type="ECO:0000313" key="4">
    <source>
        <dbReference type="Proteomes" id="UP000695562"/>
    </source>
</evidence>
<evidence type="ECO:0000313" key="3">
    <source>
        <dbReference type="EMBL" id="KAF2071506.1"/>
    </source>
</evidence>
<dbReference type="OrthoDB" id="2148418at2759"/>
<dbReference type="Gene3D" id="1.20.5.190">
    <property type="match status" value="1"/>
</dbReference>
<dbReference type="EMBL" id="AJWJ01000367">
    <property type="protein sequence ID" value="KAF2071506.1"/>
    <property type="molecule type" value="Genomic_DNA"/>
</dbReference>
<proteinExistence type="predicted"/>
<dbReference type="InterPro" id="IPR027417">
    <property type="entry name" value="P-loop_NTPase"/>
</dbReference>
<dbReference type="InterPro" id="IPR000048">
    <property type="entry name" value="IQ_motif_EF-hand-BS"/>
</dbReference>
<feature type="region of interest" description="Disordered" evidence="2">
    <location>
        <begin position="32"/>
        <end position="71"/>
    </location>
</feature>
<reference evidence="3" key="1">
    <citation type="submission" date="2020-01" db="EMBL/GenBank/DDBJ databases">
        <title>Development of genomics and gene disruption for Polysphondylium violaceum indicates a role for the polyketide synthase stlB in stalk morphogenesis.</title>
        <authorList>
            <person name="Narita B."/>
            <person name="Kawabe Y."/>
            <person name="Kin K."/>
            <person name="Saito T."/>
            <person name="Gibbs R."/>
            <person name="Kuspa A."/>
            <person name="Muzny D."/>
            <person name="Queller D."/>
            <person name="Richards S."/>
            <person name="Strassman J."/>
            <person name="Sucgang R."/>
            <person name="Worley K."/>
            <person name="Schaap P."/>
        </authorList>
    </citation>
    <scope>NUCLEOTIDE SEQUENCE</scope>
    <source>
        <strain evidence="3">QSvi11</strain>
    </source>
</reference>
<feature type="non-terminal residue" evidence="3">
    <location>
        <position position="281"/>
    </location>
</feature>
<keyword evidence="4" id="KW-1185">Reference proteome</keyword>
<evidence type="ECO:0000256" key="1">
    <source>
        <dbReference type="SAM" id="Coils"/>
    </source>
</evidence>
<protein>
    <submittedName>
        <fullName evidence="3">Uncharacterized protein</fullName>
    </submittedName>
</protein>
<feature type="coiled-coil region" evidence="1">
    <location>
        <begin position="192"/>
        <end position="279"/>
    </location>
</feature>
<accession>A0A8J4UR23</accession>
<evidence type="ECO:0000256" key="2">
    <source>
        <dbReference type="SAM" id="MobiDB-lite"/>
    </source>
</evidence>
<comment type="caution">
    <text evidence="3">The sequence shown here is derived from an EMBL/GenBank/DDBJ whole genome shotgun (WGS) entry which is preliminary data.</text>
</comment>
<name>A0A8J4UR23_9MYCE</name>
<dbReference type="Pfam" id="PF00612">
    <property type="entry name" value="IQ"/>
    <property type="match status" value="1"/>
</dbReference>
<gene>
    <name evidence="3" type="ORF">CYY_007167</name>
</gene>
<keyword evidence="1" id="KW-0175">Coiled coil</keyword>
<dbReference type="PROSITE" id="PS50096">
    <property type="entry name" value="IQ"/>
    <property type="match status" value="1"/>
</dbReference>
<sequence length="281" mass="33484">MESELPIMTPSKSVKFTNKDNIRFINSRKTDNKENDILNSNSKKNINNNSKSPNRNQPLSHLTPNSKKKHMKDFVKSSLALNDNNNLLNQLNSAITTTPKKKPVVEKGVVHDMFDGPVTKEEKKHARKYTKRKTIFISNANEIEKVKDQVNKNFASTCISSNFKSFIARKKFAQVKESIIKIQSVVRMFLAKRRYLVQLESIRLEKERLEMERLEKEKLEMERIEKEKLEMERLEKEKLEMERLEQERLEKERLEKKRLEKERIEQERLEIERLEKERLEK</sequence>
<dbReference type="SMART" id="SM00015">
    <property type="entry name" value="IQ"/>
    <property type="match status" value="2"/>
</dbReference>
<dbReference type="Proteomes" id="UP000695562">
    <property type="component" value="Unassembled WGS sequence"/>
</dbReference>
<organism evidence="3 4">
    <name type="scientific">Polysphondylium violaceum</name>
    <dbReference type="NCBI Taxonomy" id="133409"/>
    <lineage>
        <taxon>Eukaryota</taxon>
        <taxon>Amoebozoa</taxon>
        <taxon>Evosea</taxon>
        <taxon>Eumycetozoa</taxon>
        <taxon>Dictyostelia</taxon>
        <taxon>Dictyosteliales</taxon>
        <taxon>Dictyosteliaceae</taxon>
        <taxon>Polysphondylium</taxon>
    </lineage>
</organism>